<evidence type="ECO:0000256" key="2">
    <source>
        <dbReference type="ARBA" id="ARBA00022737"/>
    </source>
</evidence>
<dbReference type="FunFam" id="3.10.580.10:FF:000002">
    <property type="entry name" value="Magnesium/cobalt efflux protein CorC"/>
    <property type="match status" value="1"/>
</dbReference>
<feature type="region of interest" description="Disordered" evidence="5">
    <location>
        <begin position="1"/>
        <end position="21"/>
    </location>
</feature>
<feature type="domain" description="CBS" evidence="6">
    <location>
        <begin position="152"/>
        <end position="212"/>
    </location>
</feature>
<dbReference type="STRING" id="1333998.M2A_0304"/>
<feature type="compositionally biased region" description="Low complexity" evidence="5">
    <location>
        <begin position="311"/>
        <end position="330"/>
    </location>
</feature>
<dbReference type="PANTHER" id="PTHR22777">
    <property type="entry name" value="HEMOLYSIN-RELATED"/>
    <property type="match status" value="1"/>
</dbReference>
<accession>A0A081B6Y7</accession>
<dbReference type="SMART" id="SM01091">
    <property type="entry name" value="CorC_HlyC"/>
    <property type="match status" value="1"/>
</dbReference>
<dbReference type="Pfam" id="PF03471">
    <property type="entry name" value="CorC_HlyC"/>
    <property type="match status" value="1"/>
</dbReference>
<evidence type="ECO:0000259" key="6">
    <source>
        <dbReference type="PROSITE" id="PS51371"/>
    </source>
</evidence>
<evidence type="ECO:0000256" key="3">
    <source>
        <dbReference type="ARBA" id="ARBA00023122"/>
    </source>
</evidence>
<protein>
    <submittedName>
        <fullName evidence="7">CBS domain-containing protein</fullName>
    </submittedName>
</protein>
<dbReference type="GO" id="GO:0050660">
    <property type="term" value="F:flavin adenine dinucleotide binding"/>
    <property type="evidence" value="ECO:0007669"/>
    <property type="project" value="InterPro"/>
</dbReference>
<dbReference type="eggNOG" id="COG1253">
    <property type="taxonomic scope" value="Bacteria"/>
</dbReference>
<reference evidence="7 8" key="1">
    <citation type="submission" date="2014-07" db="EMBL/GenBank/DDBJ databases">
        <title>Tepidicaulis marinum gen. nov., sp. nov., a novel marine bacterium denitrifying nitrate to nitrous oxide strictly under microaerobic conditions.</title>
        <authorList>
            <person name="Takeuchi M."/>
            <person name="Yamagishi T."/>
            <person name="Kamagata Y."/>
            <person name="Oshima K."/>
            <person name="Hattori M."/>
            <person name="Katayama T."/>
            <person name="Hanada S."/>
            <person name="Tamaki H."/>
            <person name="Marumo K."/>
            <person name="Maeda H."/>
            <person name="Nedachi M."/>
            <person name="Iwasaki W."/>
            <person name="Suwa Y."/>
            <person name="Sakata S."/>
        </authorList>
    </citation>
    <scope>NUCLEOTIDE SEQUENCE [LARGE SCALE GENOMIC DNA]</scope>
    <source>
        <strain evidence="7 8">MA2</strain>
    </source>
</reference>
<evidence type="ECO:0000313" key="7">
    <source>
        <dbReference type="EMBL" id="GAK43805.1"/>
    </source>
</evidence>
<evidence type="ECO:0000256" key="4">
    <source>
        <dbReference type="PROSITE-ProRule" id="PRU00703"/>
    </source>
</evidence>
<comment type="caution">
    <text evidence="7">The sequence shown here is derived from an EMBL/GenBank/DDBJ whole genome shotgun (WGS) entry which is preliminary data.</text>
</comment>
<organism evidence="7 8">
    <name type="scientific">Tepidicaulis marinus</name>
    <dbReference type="NCBI Taxonomy" id="1333998"/>
    <lineage>
        <taxon>Bacteria</taxon>
        <taxon>Pseudomonadati</taxon>
        <taxon>Pseudomonadota</taxon>
        <taxon>Alphaproteobacteria</taxon>
        <taxon>Hyphomicrobiales</taxon>
        <taxon>Parvibaculaceae</taxon>
        <taxon>Tepidicaulis</taxon>
    </lineage>
</organism>
<evidence type="ECO:0000256" key="5">
    <source>
        <dbReference type="SAM" id="MobiDB-lite"/>
    </source>
</evidence>
<proteinExistence type="inferred from homology"/>
<dbReference type="InterPro" id="IPR005170">
    <property type="entry name" value="Transptr-assoc_dom"/>
</dbReference>
<dbReference type="InterPro" id="IPR046342">
    <property type="entry name" value="CBS_dom_sf"/>
</dbReference>
<dbReference type="InterPro" id="IPR000644">
    <property type="entry name" value="CBS_dom"/>
</dbReference>
<keyword evidence="2" id="KW-0677">Repeat</keyword>
<dbReference type="SUPFAM" id="SSF54631">
    <property type="entry name" value="CBS-domain pair"/>
    <property type="match status" value="1"/>
</dbReference>
<dbReference type="Gene3D" id="3.30.465.10">
    <property type="match status" value="1"/>
</dbReference>
<dbReference type="InterPro" id="IPR044751">
    <property type="entry name" value="Ion_transp-like_CBS"/>
</dbReference>
<dbReference type="Gene3D" id="3.10.580.10">
    <property type="entry name" value="CBS-domain"/>
    <property type="match status" value="1"/>
</dbReference>
<keyword evidence="8" id="KW-1185">Reference proteome</keyword>
<dbReference type="GO" id="GO:0005886">
    <property type="term" value="C:plasma membrane"/>
    <property type="evidence" value="ECO:0007669"/>
    <property type="project" value="TreeGrafter"/>
</dbReference>
<dbReference type="CDD" id="cd04590">
    <property type="entry name" value="CBS_pair_CorC_HlyC_assoc"/>
    <property type="match status" value="1"/>
</dbReference>
<dbReference type="RefSeq" id="WP_081875296.1">
    <property type="nucleotide sequence ID" value="NZ_BBIO01000001.1"/>
</dbReference>
<feature type="domain" description="CBS" evidence="6">
    <location>
        <begin position="84"/>
        <end position="143"/>
    </location>
</feature>
<dbReference type="AlphaFoldDB" id="A0A081B6Y7"/>
<dbReference type="InterPro" id="IPR016169">
    <property type="entry name" value="FAD-bd_PCMH_sub2"/>
</dbReference>
<feature type="region of interest" description="Disordered" evidence="5">
    <location>
        <begin position="298"/>
        <end position="346"/>
    </location>
</feature>
<comment type="similarity">
    <text evidence="1">Belongs to the UPF0053 family. Hemolysin C subfamily.</text>
</comment>
<dbReference type="InterPro" id="IPR036318">
    <property type="entry name" value="FAD-bd_PCMH-like_sf"/>
</dbReference>
<dbReference type="PANTHER" id="PTHR22777:SF27">
    <property type="entry name" value="MAGNESIUM AND COBALT EFFLUX PROTEIN CORC"/>
    <property type="match status" value="1"/>
</dbReference>
<gene>
    <name evidence="7" type="ORF">M2A_0304</name>
</gene>
<keyword evidence="3 4" id="KW-0129">CBS domain</keyword>
<name>A0A081B6Y7_9HYPH</name>
<dbReference type="EMBL" id="BBIO01000001">
    <property type="protein sequence ID" value="GAK43805.1"/>
    <property type="molecule type" value="Genomic_DNA"/>
</dbReference>
<dbReference type="Pfam" id="PF00571">
    <property type="entry name" value="CBS"/>
    <property type="match status" value="2"/>
</dbReference>
<evidence type="ECO:0000256" key="1">
    <source>
        <dbReference type="ARBA" id="ARBA00006446"/>
    </source>
</evidence>
<evidence type="ECO:0000313" key="8">
    <source>
        <dbReference type="Proteomes" id="UP000028702"/>
    </source>
</evidence>
<sequence length="346" mass="38160">MSDLTREHLAGVKLSAQAPPAPRPRGVFSKLLTLLRGGEEKSLRERLRYLVRMRDDRGERLTPIERHMLMNTLSFGEKRVLDVMVPRADIVAIEENAGLDEILRICGESAHSRMPVFRETLDDPIGMLHIKDVLAWMAKDESERGAFSLLSLRRDALFVPPSMRALDLLLKMQSTRVHLALVIDEYGGTDGLVTIEDLVEEIVGDIEDEHDEPEEPDFVWRDDGTLMADARASIEDLEDMIGMKLVDEEFEDDADTLAGLLFTLVGRVPQRGELISHPLGLEFEVRDADPRRIKRLRIHLPARNPNEDDPASASASASASAPAPADAGPEQGAGGAPASGPDNGKT</sequence>
<dbReference type="PROSITE" id="PS51371">
    <property type="entry name" value="CBS"/>
    <property type="match status" value="2"/>
</dbReference>
<feature type="compositionally biased region" description="Basic and acidic residues" evidence="5">
    <location>
        <begin position="1"/>
        <end position="10"/>
    </location>
</feature>
<dbReference type="SUPFAM" id="SSF56176">
    <property type="entry name" value="FAD-binding/transporter-associated domain-like"/>
    <property type="match status" value="1"/>
</dbReference>
<dbReference type="Proteomes" id="UP000028702">
    <property type="component" value="Unassembled WGS sequence"/>
</dbReference>